<dbReference type="AlphaFoldDB" id="A0A091DZN3"/>
<organism evidence="2 3">
    <name type="scientific">Fukomys damarensis</name>
    <name type="common">Damaraland mole rat</name>
    <name type="synonym">Cryptomys damarensis</name>
    <dbReference type="NCBI Taxonomy" id="885580"/>
    <lineage>
        <taxon>Eukaryota</taxon>
        <taxon>Metazoa</taxon>
        <taxon>Chordata</taxon>
        <taxon>Craniata</taxon>
        <taxon>Vertebrata</taxon>
        <taxon>Euteleostomi</taxon>
        <taxon>Mammalia</taxon>
        <taxon>Eutheria</taxon>
        <taxon>Euarchontoglires</taxon>
        <taxon>Glires</taxon>
        <taxon>Rodentia</taxon>
        <taxon>Hystricomorpha</taxon>
        <taxon>Bathyergidae</taxon>
        <taxon>Fukomys</taxon>
    </lineage>
</organism>
<feature type="compositionally biased region" description="Low complexity" evidence="1">
    <location>
        <begin position="51"/>
        <end position="80"/>
    </location>
</feature>
<evidence type="ECO:0000313" key="2">
    <source>
        <dbReference type="EMBL" id="KFO28261.1"/>
    </source>
</evidence>
<feature type="compositionally biased region" description="Basic and acidic residues" evidence="1">
    <location>
        <begin position="1"/>
        <end position="18"/>
    </location>
</feature>
<proteinExistence type="predicted"/>
<evidence type="ECO:0000313" key="3">
    <source>
        <dbReference type="Proteomes" id="UP000028990"/>
    </source>
</evidence>
<evidence type="ECO:0000256" key="1">
    <source>
        <dbReference type="SAM" id="MobiDB-lite"/>
    </source>
</evidence>
<protein>
    <submittedName>
        <fullName evidence="2">Zinc finger protein 639</fullName>
    </submittedName>
</protein>
<dbReference type="Proteomes" id="UP000028990">
    <property type="component" value="Unassembled WGS sequence"/>
</dbReference>
<sequence>MVLVMEVERSEEQVESPHKSHSTPLSHHRSHSTPYTLHKSHSPPLEHSHELPLPQLEQGQAGTQQHTGLQQHTGTQEQLEPQPPEQAQPVMALVMEMERSEEQVEMEARPQWSHDAVTLKGKMASAEDILSSELSLHFQEHSCDEQYVGQFCEHEANDPEDSHSRLVNELRVN</sequence>
<gene>
    <name evidence="2" type="ORF">H920_10122</name>
</gene>
<reference evidence="2 3" key="1">
    <citation type="submission" date="2013-11" db="EMBL/GenBank/DDBJ databases">
        <title>The Damaraland mole rat (Fukomys damarensis) genome and evolution of African mole rats.</title>
        <authorList>
            <person name="Gladyshev V.N."/>
            <person name="Fang X."/>
        </authorList>
    </citation>
    <scope>NUCLEOTIDE SEQUENCE [LARGE SCALE GENOMIC DNA]</scope>
    <source>
        <tissue evidence="2">Liver</tissue>
    </source>
</reference>
<keyword evidence="3" id="KW-1185">Reference proteome</keyword>
<feature type="region of interest" description="Disordered" evidence="1">
    <location>
        <begin position="1"/>
        <end position="87"/>
    </location>
</feature>
<accession>A0A091DZN3</accession>
<name>A0A091DZN3_FUKDA</name>
<dbReference type="EMBL" id="KN122776">
    <property type="protein sequence ID" value="KFO28261.1"/>
    <property type="molecule type" value="Genomic_DNA"/>
</dbReference>